<protein>
    <submittedName>
        <fullName evidence="3">Response regulator receiver domain-containing protein</fullName>
    </submittedName>
</protein>
<feature type="modified residue" description="4-aspartylphosphate" evidence="1">
    <location>
        <position position="59"/>
    </location>
</feature>
<sequence>MKIAVIDDDQIFQFLTCKLIEKIAPGYELLSFKNGQDALEFIQTNLSLLQTLPELILLDINMPILDGWQFLDHLIALNSAHYQPIIYMVSSSIDQADLLKSRTYVQVKGYLTKPLSKQQITELLNP</sequence>
<dbReference type="Proteomes" id="UP000248790">
    <property type="component" value="Unassembled WGS sequence"/>
</dbReference>
<dbReference type="GO" id="GO:0000160">
    <property type="term" value="P:phosphorelay signal transduction system"/>
    <property type="evidence" value="ECO:0007669"/>
    <property type="project" value="InterPro"/>
</dbReference>
<dbReference type="PANTHER" id="PTHR44520">
    <property type="entry name" value="RESPONSE REGULATOR RCP1-RELATED"/>
    <property type="match status" value="1"/>
</dbReference>
<dbReference type="PANTHER" id="PTHR44520:SF2">
    <property type="entry name" value="RESPONSE REGULATOR RCP1"/>
    <property type="match status" value="1"/>
</dbReference>
<dbReference type="OrthoDB" id="1524091at2"/>
<comment type="caution">
    <text evidence="3">The sequence shown here is derived from an EMBL/GenBank/DDBJ whole genome shotgun (WGS) entry which is preliminary data.</text>
</comment>
<gene>
    <name evidence="3" type="ORF">LX87_05498</name>
</gene>
<dbReference type="EMBL" id="QLMC01000013">
    <property type="protein sequence ID" value="RAJ90700.1"/>
    <property type="molecule type" value="Genomic_DNA"/>
</dbReference>
<keyword evidence="1" id="KW-0597">Phosphoprotein</keyword>
<name>A0A327WJ45_LARAB</name>
<dbReference type="SUPFAM" id="SSF52172">
    <property type="entry name" value="CheY-like"/>
    <property type="match status" value="1"/>
</dbReference>
<proteinExistence type="predicted"/>
<keyword evidence="4" id="KW-1185">Reference proteome</keyword>
<dbReference type="InterPro" id="IPR001789">
    <property type="entry name" value="Sig_transdc_resp-reg_receiver"/>
</dbReference>
<feature type="domain" description="Response regulatory" evidence="2">
    <location>
        <begin position="2"/>
        <end position="126"/>
    </location>
</feature>
<reference evidence="3 4" key="1">
    <citation type="submission" date="2018-06" db="EMBL/GenBank/DDBJ databases">
        <title>Genomic Encyclopedia of Archaeal and Bacterial Type Strains, Phase II (KMG-II): from individual species to whole genera.</title>
        <authorList>
            <person name="Goeker M."/>
        </authorList>
    </citation>
    <scope>NUCLEOTIDE SEQUENCE [LARGE SCALE GENOMIC DNA]</scope>
    <source>
        <strain evidence="3 4">DSM 21851</strain>
    </source>
</reference>
<evidence type="ECO:0000259" key="2">
    <source>
        <dbReference type="PROSITE" id="PS50110"/>
    </source>
</evidence>
<dbReference type="Pfam" id="PF00072">
    <property type="entry name" value="Response_reg"/>
    <property type="match status" value="1"/>
</dbReference>
<organism evidence="3 4">
    <name type="scientific">Larkinella arboricola</name>
    <dbReference type="NCBI Taxonomy" id="643671"/>
    <lineage>
        <taxon>Bacteria</taxon>
        <taxon>Pseudomonadati</taxon>
        <taxon>Bacteroidota</taxon>
        <taxon>Cytophagia</taxon>
        <taxon>Cytophagales</taxon>
        <taxon>Spirosomataceae</taxon>
        <taxon>Larkinella</taxon>
    </lineage>
</organism>
<evidence type="ECO:0000313" key="4">
    <source>
        <dbReference type="Proteomes" id="UP000248790"/>
    </source>
</evidence>
<dbReference type="RefSeq" id="WP_111631499.1">
    <property type="nucleotide sequence ID" value="NZ_QLMC01000013.1"/>
</dbReference>
<evidence type="ECO:0000313" key="3">
    <source>
        <dbReference type="EMBL" id="RAJ90700.1"/>
    </source>
</evidence>
<dbReference type="AlphaFoldDB" id="A0A327WJ45"/>
<accession>A0A327WJ45</accession>
<dbReference type="InterPro" id="IPR052893">
    <property type="entry name" value="TCS_response_regulator"/>
</dbReference>
<dbReference type="PROSITE" id="PS50110">
    <property type="entry name" value="RESPONSE_REGULATORY"/>
    <property type="match status" value="1"/>
</dbReference>
<dbReference type="Gene3D" id="3.40.50.2300">
    <property type="match status" value="1"/>
</dbReference>
<dbReference type="InterPro" id="IPR011006">
    <property type="entry name" value="CheY-like_superfamily"/>
</dbReference>
<dbReference type="CDD" id="cd17546">
    <property type="entry name" value="REC_hyHK_CKI1_RcsC-like"/>
    <property type="match status" value="1"/>
</dbReference>
<dbReference type="SMART" id="SM00448">
    <property type="entry name" value="REC"/>
    <property type="match status" value="1"/>
</dbReference>
<evidence type="ECO:0000256" key="1">
    <source>
        <dbReference type="PROSITE-ProRule" id="PRU00169"/>
    </source>
</evidence>